<sequence>MAEPSATAQVQSSTTTEITTASSTKILPTFPLNPLVGAIGVEHNEELLAESLGNKPDIEANVSGLTGQDTGTRKMRGNKGNFSGEHLVFLRKHLPEYQACKKRSEKTRWLKAFIDKWFIHYPWHLSEEPAQFAILLGSDTFAAGAQASTTADAQGSNSITSPAEAGASPNLPHSLTEWEHLLSMQREQKEQVKKLGQDIGHFFIGNWFHHEAGKINNTKGGEPFRAINCQMVLALNNCPRSMPDYKFWMSHPSYKSCFEAAYQEATTRDGIPDSNLRMAYQCKVAQLAYDKEPMEVKEAVVLKNAENITPKSIDGLDSKTKTLCRKNLTAFIQPLLDAIQAHTGLWLSLLAGAPPDDPNRPDDDFTLISWVRLICCVGSGTIQGSKFHQWNVEAYSLQVVDQWLCFLDCTTEEIDYSLNCTAKTVENPVDNSDLIRMPDGHEEEELNKLEGKKTGKKAKKAVEADGEKGSSKKKSKGKGKGKPKKTNKGKDKVSDGDEILGDGQEILDGDEEEEKESKMEVDTDFPPCSLTPTLSANCKLLPKVTNYLATLPDQERQETMGQFCGRMSTYEFEWENNIMRNKWILAQIMGGKTGSEIVFGEGGTPTARMVPVPDPTLQDDCSPTPPILISPSAPPSLASVLPSNSPQTPPPPPASLVSDNSPPSLPPPPSVDPEPISEGDNADIEADVDMTGWRKRDFEGRIVVDVLNCLLWWSCMIGDREEQQSLWDAALKDVAWVVGELVNEKKLHHQSNMYWYLKYYWQCTWHALAILCFKARVMQTPEWANHFGVLFSKQGKVGRWKKLSRRTKGTVVPGWQEQIMREVVIGVICLHGETLRVTRVERFFGLEGLEPPSLTVSQVEDRQLEVQTELVFAWREVKDAEREPWREAQYHWRLWEVQLEQTARELNMLMVIMGRSPSALPTEPCPSHS</sequence>
<feature type="compositionally biased region" description="Low complexity" evidence="1">
    <location>
        <begin position="635"/>
        <end position="646"/>
    </location>
</feature>
<dbReference type="Proteomes" id="UP000799118">
    <property type="component" value="Unassembled WGS sequence"/>
</dbReference>
<dbReference type="OrthoDB" id="2803783at2759"/>
<feature type="compositionally biased region" description="Basic residues" evidence="1">
    <location>
        <begin position="471"/>
        <end position="487"/>
    </location>
</feature>
<feature type="compositionally biased region" description="Basic and acidic residues" evidence="1">
    <location>
        <begin position="436"/>
        <end position="453"/>
    </location>
</feature>
<dbReference type="AlphaFoldDB" id="A0A6A4GQG0"/>
<dbReference type="EMBL" id="ML769800">
    <property type="protein sequence ID" value="KAE9387447.1"/>
    <property type="molecule type" value="Genomic_DNA"/>
</dbReference>
<feature type="compositionally biased region" description="Pro residues" evidence="1">
    <location>
        <begin position="623"/>
        <end position="634"/>
    </location>
</feature>
<gene>
    <name evidence="2" type="ORF">BT96DRAFT_948350</name>
</gene>
<evidence type="ECO:0000256" key="1">
    <source>
        <dbReference type="SAM" id="MobiDB-lite"/>
    </source>
</evidence>
<feature type="region of interest" description="Disordered" evidence="1">
    <location>
        <begin position="602"/>
        <end position="681"/>
    </location>
</feature>
<organism evidence="2 3">
    <name type="scientific">Gymnopus androsaceus JB14</name>
    <dbReference type="NCBI Taxonomy" id="1447944"/>
    <lineage>
        <taxon>Eukaryota</taxon>
        <taxon>Fungi</taxon>
        <taxon>Dikarya</taxon>
        <taxon>Basidiomycota</taxon>
        <taxon>Agaricomycotina</taxon>
        <taxon>Agaricomycetes</taxon>
        <taxon>Agaricomycetidae</taxon>
        <taxon>Agaricales</taxon>
        <taxon>Marasmiineae</taxon>
        <taxon>Omphalotaceae</taxon>
        <taxon>Gymnopus</taxon>
    </lineage>
</organism>
<feature type="region of interest" description="Disordered" evidence="1">
    <location>
        <begin position="147"/>
        <end position="170"/>
    </location>
</feature>
<accession>A0A6A4GQG0</accession>
<feature type="region of interest" description="Disordered" evidence="1">
    <location>
        <begin position="430"/>
        <end position="526"/>
    </location>
</feature>
<proteinExistence type="predicted"/>
<feature type="compositionally biased region" description="Acidic residues" evidence="1">
    <location>
        <begin position="496"/>
        <end position="514"/>
    </location>
</feature>
<keyword evidence="3" id="KW-1185">Reference proteome</keyword>
<evidence type="ECO:0000313" key="3">
    <source>
        <dbReference type="Proteomes" id="UP000799118"/>
    </source>
</evidence>
<evidence type="ECO:0000313" key="2">
    <source>
        <dbReference type="EMBL" id="KAE9387447.1"/>
    </source>
</evidence>
<protein>
    <submittedName>
        <fullName evidence="2">Uncharacterized protein</fullName>
    </submittedName>
</protein>
<feature type="compositionally biased region" description="Pro residues" evidence="1">
    <location>
        <begin position="663"/>
        <end position="672"/>
    </location>
</feature>
<feature type="compositionally biased region" description="Low complexity" evidence="1">
    <location>
        <begin position="147"/>
        <end position="156"/>
    </location>
</feature>
<feature type="compositionally biased region" description="Basic and acidic residues" evidence="1">
    <location>
        <begin position="460"/>
        <end position="470"/>
    </location>
</feature>
<name>A0A6A4GQG0_9AGAR</name>
<reference evidence="2" key="1">
    <citation type="journal article" date="2019" name="Environ. Microbiol.">
        <title>Fungal ecological strategies reflected in gene transcription - a case study of two litter decomposers.</title>
        <authorList>
            <person name="Barbi F."/>
            <person name="Kohler A."/>
            <person name="Barry K."/>
            <person name="Baskaran P."/>
            <person name="Daum C."/>
            <person name="Fauchery L."/>
            <person name="Ihrmark K."/>
            <person name="Kuo A."/>
            <person name="LaButti K."/>
            <person name="Lipzen A."/>
            <person name="Morin E."/>
            <person name="Grigoriev I.V."/>
            <person name="Henrissat B."/>
            <person name="Lindahl B."/>
            <person name="Martin F."/>
        </authorList>
    </citation>
    <scope>NUCLEOTIDE SEQUENCE</scope>
    <source>
        <strain evidence="2">JB14</strain>
    </source>
</reference>